<evidence type="ECO:0000313" key="1">
    <source>
        <dbReference type="EMBL" id="MFK4269423.1"/>
    </source>
</evidence>
<protein>
    <submittedName>
        <fullName evidence="1">Uncharacterized protein</fullName>
    </submittedName>
</protein>
<organism evidence="1 2">
    <name type="scientific">Streptomyces milbemycinicus</name>
    <dbReference type="NCBI Taxonomy" id="476552"/>
    <lineage>
        <taxon>Bacteria</taxon>
        <taxon>Bacillati</taxon>
        <taxon>Actinomycetota</taxon>
        <taxon>Actinomycetes</taxon>
        <taxon>Kitasatosporales</taxon>
        <taxon>Streptomycetaceae</taxon>
        <taxon>Streptomyces</taxon>
    </lineage>
</organism>
<gene>
    <name evidence="1" type="ORF">ACI2L5_31455</name>
</gene>
<reference evidence="1 2" key="1">
    <citation type="submission" date="2024-11" db="EMBL/GenBank/DDBJ databases">
        <title>The Natural Products Discovery Center: Release of the First 8490 Sequenced Strains for Exploring Actinobacteria Biosynthetic Diversity.</title>
        <authorList>
            <person name="Kalkreuter E."/>
            <person name="Kautsar S.A."/>
            <person name="Yang D."/>
            <person name="Bader C.D."/>
            <person name="Teijaro C.N."/>
            <person name="Fluegel L."/>
            <person name="Davis C.M."/>
            <person name="Simpson J.R."/>
            <person name="Lauterbach L."/>
            <person name="Steele A.D."/>
            <person name="Gui C."/>
            <person name="Meng S."/>
            <person name="Li G."/>
            <person name="Viehrig K."/>
            <person name="Ye F."/>
            <person name="Su P."/>
            <person name="Kiefer A.F."/>
            <person name="Nichols A."/>
            <person name="Cepeda A.J."/>
            <person name="Yan W."/>
            <person name="Fan B."/>
            <person name="Jiang Y."/>
            <person name="Adhikari A."/>
            <person name="Zheng C.-J."/>
            <person name="Schuster L."/>
            <person name="Cowan T.M."/>
            <person name="Smanski M.J."/>
            <person name="Chevrette M.G."/>
            <person name="De Carvalho L.P.S."/>
            <person name="Shen B."/>
        </authorList>
    </citation>
    <scope>NUCLEOTIDE SEQUENCE [LARGE SCALE GENOMIC DNA]</scope>
    <source>
        <strain evidence="1 2">NPDC020863</strain>
    </source>
</reference>
<dbReference type="RefSeq" id="WP_358637569.1">
    <property type="nucleotide sequence ID" value="NZ_JBFACG010000012.1"/>
</dbReference>
<accession>A0ABW8LU23</accession>
<name>A0ABW8LU23_9ACTN</name>
<proteinExistence type="predicted"/>
<sequence>MATKAAPIRIRSDPRTVKIIPIRIKIVPMMRRKIARTIMVHSSLPSRLWSLPVSLANASGWDCEVKGESPTPVVRDEEAP</sequence>
<dbReference type="EMBL" id="JBJDQH010000011">
    <property type="protein sequence ID" value="MFK4269423.1"/>
    <property type="molecule type" value="Genomic_DNA"/>
</dbReference>
<evidence type="ECO:0000313" key="2">
    <source>
        <dbReference type="Proteomes" id="UP001620295"/>
    </source>
</evidence>
<comment type="caution">
    <text evidence="1">The sequence shown here is derived from an EMBL/GenBank/DDBJ whole genome shotgun (WGS) entry which is preliminary data.</text>
</comment>
<keyword evidence="2" id="KW-1185">Reference proteome</keyword>
<dbReference type="Proteomes" id="UP001620295">
    <property type="component" value="Unassembled WGS sequence"/>
</dbReference>